<dbReference type="SUPFAM" id="SSF143744">
    <property type="entry name" value="GlcG-like"/>
    <property type="match status" value="1"/>
</dbReference>
<organism evidence="1 2">
    <name type="scientific">Pseudomonas oryzae</name>
    <dbReference type="NCBI Taxonomy" id="1392877"/>
    <lineage>
        <taxon>Bacteria</taxon>
        <taxon>Pseudomonadati</taxon>
        <taxon>Pseudomonadota</taxon>
        <taxon>Gammaproteobacteria</taxon>
        <taxon>Pseudomonadales</taxon>
        <taxon>Pseudomonadaceae</taxon>
        <taxon>Pseudomonas</taxon>
    </lineage>
</organism>
<dbReference type="AlphaFoldDB" id="A0A1H1RIG2"/>
<accession>A0A1H1RIG2</accession>
<evidence type="ECO:0000313" key="1">
    <source>
        <dbReference type="EMBL" id="SDS34729.1"/>
    </source>
</evidence>
<dbReference type="PANTHER" id="PTHR34309:SF1">
    <property type="entry name" value="PROTEIN GLCG"/>
    <property type="match status" value="1"/>
</dbReference>
<gene>
    <name evidence="1" type="ORF">SAMN05216221_1620</name>
</gene>
<evidence type="ECO:0000313" key="2">
    <source>
        <dbReference type="Proteomes" id="UP000243359"/>
    </source>
</evidence>
<sequence>MQSKAVLGQQEVARILERAREEAQRNKWAVAIAVVDDGGHPLGLARLDGCAPIGAYIAQEKARSAALGRRETKGYEEMVNGGRTAFVSAPLLTSLEGGVPVLVDGQVVGAVGVSGVKAEQDAQVAKAGVAGLLWAQPV</sequence>
<dbReference type="InterPro" id="IPR005624">
    <property type="entry name" value="PduO/GlcC-like"/>
</dbReference>
<dbReference type="EMBL" id="LT629751">
    <property type="protein sequence ID" value="SDS34729.1"/>
    <property type="molecule type" value="Genomic_DNA"/>
</dbReference>
<dbReference type="STRING" id="1392877.SAMN05216221_1620"/>
<dbReference type="Gene3D" id="3.30.450.150">
    <property type="entry name" value="Haem-degrading domain"/>
    <property type="match status" value="1"/>
</dbReference>
<dbReference type="OrthoDB" id="9800768at2"/>
<dbReference type="InterPro" id="IPR038084">
    <property type="entry name" value="PduO/GlcC-like_sf"/>
</dbReference>
<dbReference type="Pfam" id="PF03928">
    <property type="entry name" value="HbpS-like"/>
    <property type="match status" value="1"/>
</dbReference>
<dbReference type="PANTHER" id="PTHR34309">
    <property type="entry name" value="SLR1406 PROTEIN"/>
    <property type="match status" value="1"/>
</dbReference>
<dbReference type="RefSeq" id="WP_090348457.1">
    <property type="nucleotide sequence ID" value="NZ_LT629751.1"/>
</dbReference>
<proteinExistence type="predicted"/>
<reference evidence="2" key="1">
    <citation type="submission" date="2016-10" db="EMBL/GenBank/DDBJ databases">
        <authorList>
            <person name="Varghese N."/>
            <person name="Submissions S."/>
        </authorList>
    </citation>
    <scope>NUCLEOTIDE SEQUENCE [LARGE SCALE GENOMIC DNA]</scope>
    <source>
        <strain evidence="2">KCTC 32247</strain>
    </source>
</reference>
<dbReference type="Proteomes" id="UP000243359">
    <property type="component" value="Chromosome I"/>
</dbReference>
<keyword evidence="2" id="KW-1185">Reference proteome</keyword>
<name>A0A1H1RIG2_9PSED</name>
<protein>
    <submittedName>
        <fullName evidence="1">Glc operon protein GlcG</fullName>
    </submittedName>
</protein>
<dbReference type="InterPro" id="IPR052517">
    <property type="entry name" value="GlcG_carb_metab_protein"/>
</dbReference>